<accession>A0A482Y1Y2</accession>
<dbReference type="AlphaFoldDB" id="A0A482Y1Y2"/>
<gene>
    <name evidence="1" type="ORF">BDK88_4007</name>
</gene>
<comment type="caution">
    <text evidence="1">The sequence shown here is derived from an EMBL/GenBank/DDBJ whole genome shotgun (WGS) entry which is preliminary data.</text>
</comment>
<name>A0A482Y1Y2_9EURY</name>
<reference evidence="1 2" key="1">
    <citation type="submission" date="2019-02" db="EMBL/GenBank/DDBJ databases">
        <title>Genomic Encyclopedia of Archaeal and Bacterial Type Strains, Phase II (KMG-II): from individual species to whole genera.</title>
        <authorList>
            <person name="Goeker M."/>
        </authorList>
    </citation>
    <scope>NUCLEOTIDE SEQUENCE [LARGE SCALE GENOMIC DNA]</scope>
    <source>
        <strain evidence="1 2">DSM 18328</strain>
    </source>
</reference>
<protein>
    <submittedName>
        <fullName evidence="1">Uncharacterized protein</fullName>
    </submittedName>
</protein>
<dbReference type="Gene3D" id="3.40.50.1010">
    <property type="entry name" value="5'-nuclease"/>
    <property type="match status" value="1"/>
</dbReference>
<organism evidence="1 2">
    <name type="scientific">Natrinema hispanicum</name>
    <dbReference type="NCBI Taxonomy" id="392421"/>
    <lineage>
        <taxon>Archaea</taxon>
        <taxon>Methanobacteriati</taxon>
        <taxon>Methanobacteriota</taxon>
        <taxon>Stenosarchaea group</taxon>
        <taxon>Halobacteria</taxon>
        <taxon>Halobacteriales</taxon>
        <taxon>Natrialbaceae</taxon>
        <taxon>Natrinema</taxon>
    </lineage>
</organism>
<evidence type="ECO:0000313" key="2">
    <source>
        <dbReference type="Proteomes" id="UP000291097"/>
    </source>
</evidence>
<evidence type="ECO:0000313" key="1">
    <source>
        <dbReference type="EMBL" id="RZV06052.1"/>
    </source>
</evidence>
<sequence length="132" mass="14354">MICSNRLEADDLAIVNLPCCSGEETATILDASFHFYSETEDLAGTLGHGKTDGNAERQHFSGVRSLELNENLALEAARLQDELLSNGERVAVRDLMITATARSPSDQLVVAASGFRTDALESKMRVTNPRDE</sequence>
<dbReference type="EMBL" id="SHMP01000009">
    <property type="protein sequence ID" value="RZV06052.1"/>
    <property type="molecule type" value="Genomic_DNA"/>
</dbReference>
<proteinExistence type="predicted"/>
<dbReference type="Proteomes" id="UP000291097">
    <property type="component" value="Unassembled WGS sequence"/>
</dbReference>